<evidence type="ECO:0000313" key="8">
    <source>
        <dbReference type="Proteomes" id="UP000013827"/>
    </source>
</evidence>
<evidence type="ECO:0000256" key="2">
    <source>
        <dbReference type="ARBA" id="ARBA00005648"/>
    </source>
</evidence>
<feature type="domain" description="CPW-WPC" evidence="6">
    <location>
        <begin position="152"/>
        <end position="211"/>
    </location>
</feature>
<evidence type="ECO:0000256" key="3">
    <source>
        <dbReference type="ARBA" id="ARBA00022692"/>
    </source>
</evidence>
<dbReference type="PANTHER" id="PTHR10984:SF25">
    <property type="entry name" value="ENDOPLASMIC RETICULUM-GOLGI INTERMEDIATE COMPARTMENT PROTEIN 3"/>
    <property type="match status" value="1"/>
</dbReference>
<dbReference type="KEGG" id="ehx:EMIHUDRAFT_441845"/>
<dbReference type="eggNOG" id="KOG2667">
    <property type="taxonomic scope" value="Eukaryota"/>
</dbReference>
<dbReference type="GO" id="GO:0030134">
    <property type="term" value="C:COPII-coated ER to Golgi transport vesicle"/>
    <property type="evidence" value="ECO:0007669"/>
    <property type="project" value="TreeGrafter"/>
</dbReference>
<evidence type="ECO:0000313" key="7">
    <source>
        <dbReference type="EnsemblProtists" id="EOD32631"/>
    </source>
</evidence>
<dbReference type="Pfam" id="PF07970">
    <property type="entry name" value="COPIIcoated_ERV"/>
    <property type="match status" value="1"/>
</dbReference>
<comment type="subcellular location">
    <subcellularLocation>
        <location evidence="1">Membrane</location>
        <topology evidence="1">Multi-pass membrane protein</topology>
    </subcellularLocation>
</comment>
<dbReference type="PaxDb" id="2903-EOD32631"/>
<evidence type="ECO:0000259" key="6">
    <source>
        <dbReference type="SMART" id="SM01099"/>
    </source>
</evidence>
<dbReference type="NCBIfam" id="TIGR01492">
    <property type="entry name" value="CPW_WPC"/>
    <property type="match status" value="1"/>
</dbReference>
<proteinExistence type="inferred from homology"/>
<sequence length="701" mass="73721">MQSLDFFPKTQPGLTERTLSGGVISAASLLFVLWAGASELSDCWRVVTDERLVPQATSEHSNTLSINLDVVFPSTPCSEVVVELTDETGREQLRPTDSLSKLRMSAGGSPVGLPEELGFEARAALGVRMRRFMHMLHDCIVALLSFSATSGCARDYTAPCPSDWEHQGRGMCEAPSWYFGSCPQSAGFSGYSDADKREWAARCGANWACLEHGHHTSRPVLMRGWNATVATAVTGDALLRLRAKMGTRRAEATAGEAAAAAAAAAGLGDAAAAAAAVAQAAGPGGAAEAARVAEVLATAVEYHWPASEAGSTPDHLLAAGLADTLSSRLRPLLANAPSTLAPDDAAAERAEDDAQSRLRLEPEAVADPASFLTSRCDAASASLRRVEALAKGSDGGAAAAAEVHKSWLRAAEEVERLDDALHGFVGDEEVSRRHGYSGLRANLTAMLSEATHLSPGEAAHASLAAAVEEMLTTLGELEEGADGDERQRLEALLEARMAQLLRALELLSGGQDGEGCAVFGSLSAPRVAASLRISPAHSRADGRVPHARAMPRFEARHADRFNASHTIRHLSFGAFFPGKLHPLDGVSKATGSGAAEMRYLLKVVPCAHTALDGTVTPSSLFSVTEHTRQVQWRAGSRSSLPGVLLQYDIVGQKVVLTERRGAGLLRAVARVCALVGGVFTVAGIVDSLVYQSVKHSLGKQS</sequence>
<dbReference type="Proteomes" id="UP000013827">
    <property type="component" value="Unassembled WGS sequence"/>
</dbReference>
<dbReference type="InterPro" id="IPR006387">
    <property type="entry name" value="CPW_WPC_dom"/>
</dbReference>
<dbReference type="GeneID" id="17277903"/>
<dbReference type="RefSeq" id="XP_005785060.1">
    <property type="nucleotide sequence ID" value="XM_005785003.1"/>
</dbReference>
<keyword evidence="5" id="KW-0472">Membrane</keyword>
<reference evidence="7" key="2">
    <citation type="submission" date="2024-10" db="UniProtKB">
        <authorList>
            <consortium name="EnsemblProtists"/>
        </authorList>
    </citation>
    <scope>IDENTIFICATION</scope>
</reference>
<dbReference type="AlphaFoldDB" id="A0A0D3KA46"/>
<dbReference type="InterPro" id="IPR012936">
    <property type="entry name" value="Erv_C"/>
</dbReference>
<dbReference type="STRING" id="2903.R1FB19"/>
<keyword evidence="4" id="KW-1133">Transmembrane helix</keyword>
<accession>A0A0D3KA46</accession>
<organism evidence="7 8">
    <name type="scientific">Emiliania huxleyi (strain CCMP1516)</name>
    <dbReference type="NCBI Taxonomy" id="280463"/>
    <lineage>
        <taxon>Eukaryota</taxon>
        <taxon>Haptista</taxon>
        <taxon>Haptophyta</taxon>
        <taxon>Prymnesiophyceae</taxon>
        <taxon>Isochrysidales</taxon>
        <taxon>Noelaerhabdaceae</taxon>
        <taxon>Emiliania</taxon>
    </lineage>
</organism>
<dbReference type="HOGENOM" id="CLU_393542_0_0_1"/>
<dbReference type="InterPro" id="IPR039542">
    <property type="entry name" value="Erv_N"/>
</dbReference>
<evidence type="ECO:0000256" key="4">
    <source>
        <dbReference type="ARBA" id="ARBA00022989"/>
    </source>
</evidence>
<evidence type="ECO:0000256" key="5">
    <source>
        <dbReference type="ARBA" id="ARBA00023136"/>
    </source>
</evidence>
<dbReference type="GO" id="GO:0016020">
    <property type="term" value="C:membrane"/>
    <property type="evidence" value="ECO:0007669"/>
    <property type="project" value="UniProtKB-SubCell"/>
</dbReference>
<evidence type="ECO:0000256" key="1">
    <source>
        <dbReference type="ARBA" id="ARBA00004141"/>
    </source>
</evidence>
<keyword evidence="8" id="KW-1185">Reference proteome</keyword>
<dbReference type="PANTHER" id="PTHR10984">
    <property type="entry name" value="ENDOPLASMIC RETICULUM-GOLGI INTERMEDIATE COMPARTMENT PROTEIN"/>
    <property type="match status" value="1"/>
</dbReference>
<reference evidence="8" key="1">
    <citation type="journal article" date="2013" name="Nature">
        <title>Pan genome of the phytoplankton Emiliania underpins its global distribution.</title>
        <authorList>
            <person name="Read B.A."/>
            <person name="Kegel J."/>
            <person name="Klute M.J."/>
            <person name="Kuo A."/>
            <person name="Lefebvre S.C."/>
            <person name="Maumus F."/>
            <person name="Mayer C."/>
            <person name="Miller J."/>
            <person name="Monier A."/>
            <person name="Salamov A."/>
            <person name="Young J."/>
            <person name="Aguilar M."/>
            <person name="Claverie J.M."/>
            <person name="Frickenhaus S."/>
            <person name="Gonzalez K."/>
            <person name="Herman E.K."/>
            <person name="Lin Y.C."/>
            <person name="Napier J."/>
            <person name="Ogata H."/>
            <person name="Sarno A.F."/>
            <person name="Shmutz J."/>
            <person name="Schroeder D."/>
            <person name="de Vargas C."/>
            <person name="Verret F."/>
            <person name="von Dassow P."/>
            <person name="Valentin K."/>
            <person name="Van de Peer Y."/>
            <person name="Wheeler G."/>
            <person name="Dacks J.B."/>
            <person name="Delwiche C.F."/>
            <person name="Dyhrman S.T."/>
            <person name="Glockner G."/>
            <person name="John U."/>
            <person name="Richards T."/>
            <person name="Worden A.Z."/>
            <person name="Zhang X."/>
            <person name="Grigoriev I.V."/>
            <person name="Allen A.E."/>
            <person name="Bidle K."/>
            <person name="Borodovsky M."/>
            <person name="Bowler C."/>
            <person name="Brownlee C."/>
            <person name="Cock J.M."/>
            <person name="Elias M."/>
            <person name="Gladyshev V.N."/>
            <person name="Groth M."/>
            <person name="Guda C."/>
            <person name="Hadaegh A."/>
            <person name="Iglesias-Rodriguez M.D."/>
            <person name="Jenkins J."/>
            <person name="Jones B.M."/>
            <person name="Lawson T."/>
            <person name="Leese F."/>
            <person name="Lindquist E."/>
            <person name="Lobanov A."/>
            <person name="Lomsadze A."/>
            <person name="Malik S.B."/>
            <person name="Marsh M.E."/>
            <person name="Mackinder L."/>
            <person name="Mock T."/>
            <person name="Mueller-Roeber B."/>
            <person name="Pagarete A."/>
            <person name="Parker M."/>
            <person name="Probert I."/>
            <person name="Quesneville H."/>
            <person name="Raines C."/>
            <person name="Rensing S.A."/>
            <person name="Riano-Pachon D.M."/>
            <person name="Richier S."/>
            <person name="Rokitta S."/>
            <person name="Shiraiwa Y."/>
            <person name="Soanes D.M."/>
            <person name="van der Giezen M."/>
            <person name="Wahlund T.M."/>
            <person name="Williams B."/>
            <person name="Wilson W."/>
            <person name="Wolfe G."/>
            <person name="Wurch L.L."/>
        </authorList>
    </citation>
    <scope>NUCLEOTIDE SEQUENCE</scope>
</reference>
<dbReference type="InterPro" id="IPR045888">
    <property type="entry name" value="Erv"/>
</dbReference>
<name>A0A0D3KA46_EMIH1</name>
<dbReference type="SMART" id="SM01099">
    <property type="entry name" value="CPW_WPC"/>
    <property type="match status" value="1"/>
</dbReference>
<dbReference type="EnsemblProtists" id="EOD32631">
    <property type="protein sequence ID" value="EOD32631"/>
    <property type="gene ID" value="EMIHUDRAFT_441845"/>
</dbReference>
<protein>
    <recommendedName>
        <fullName evidence="6">CPW-WPC domain-containing protein</fullName>
    </recommendedName>
</protein>
<dbReference type="GO" id="GO:0005783">
    <property type="term" value="C:endoplasmic reticulum"/>
    <property type="evidence" value="ECO:0007669"/>
    <property type="project" value="TreeGrafter"/>
</dbReference>
<keyword evidence="3" id="KW-0812">Transmembrane</keyword>
<dbReference type="Pfam" id="PF13850">
    <property type="entry name" value="ERGIC_N"/>
    <property type="match status" value="1"/>
</dbReference>
<comment type="similarity">
    <text evidence="2">Belongs to the ERGIC family.</text>
</comment>
<dbReference type="Pfam" id="PF09717">
    <property type="entry name" value="CPW_WPC"/>
    <property type="match status" value="1"/>
</dbReference>